<evidence type="ECO:0000313" key="1">
    <source>
        <dbReference type="EMBL" id="CAF1371132.1"/>
    </source>
</evidence>
<protein>
    <submittedName>
        <fullName evidence="1">Uncharacterized protein</fullName>
    </submittedName>
</protein>
<name>A0A815IND3_9BILA</name>
<dbReference type="EMBL" id="CAJNOQ010015918">
    <property type="protein sequence ID" value="CAF1371132.1"/>
    <property type="molecule type" value="Genomic_DNA"/>
</dbReference>
<dbReference type="Proteomes" id="UP000663829">
    <property type="component" value="Unassembled WGS sequence"/>
</dbReference>
<evidence type="ECO:0000313" key="2">
    <source>
        <dbReference type="EMBL" id="CAF4257517.1"/>
    </source>
</evidence>
<comment type="caution">
    <text evidence="1">The sequence shown here is derived from an EMBL/GenBank/DDBJ whole genome shotgun (WGS) entry which is preliminary data.</text>
</comment>
<gene>
    <name evidence="1" type="ORF">GPM918_LOCUS31862</name>
    <name evidence="2" type="ORF">SRO942_LOCUS32513</name>
</gene>
<dbReference type="EMBL" id="CAJOBC010075604">
    <property type="protein sequence ID" value="CAF4257517.1"/>
    <property type="molecule type" value="Genomic_DNA"/>
</dbReference>
<reference evidence="1" key="1">
    <citation type="submission" date="2021-02" db="EMBL/GenBank/DDBJ databases">
        <authorList>
            <person name="Nowell W R."/>
        </authorList>
    </citation>
    <scope>NUCLEOTIDE SEQUENCE</scope>
</reference>
<evidence type="ECO:0000313" key="3">
    <source>
        <dbReference type="Proteomes" id="UP000663829"/>
    </source>
</evidence>
<dbReference type="AlphaFoldDB" id="A0A815IND3"/>
<accession>A0A815IND3</accession>
<organism evidence="1 3">
    <name type="scientific">Didymodactylos carnosus</name>
    <dbReference type="NCBI Taxonomy" id="1234261"/>
    <lineage>
        <taxon>Eukaryota</taxon>
        <taxon>Metazoa</taxon>
        <taxon>Spiralia</taxon>
        <taxon>Gnathifera</taxon>
        <taxon>Rotifera</taxon>
        <taxon>Eurotatoria</taxon>
        <taxon>Bdelloidea</taxon>
        <taxon>Philodinida</taxon>
        <taxon>Philodinidae</taxon>
        <taxon>Didymodactylos</taxon>
    </lineage>
</organism>
<proteinExistence type="predicted"/>
<sequence>MFRNIVHLTLQSLSMSHLLLLFNYIPMIQYLDVTVEQFSNSTNLNFFSISSSMVLYLINLKLNLISRNISFTFIQSFLKKFSKIQQFSFVGCDIDYIDGLKWENVLSSLLYLKIFYLRIEILEVPLTIDINEIYSKFSTNYWFKHQWFIICDYSSNNEFELCLYTIPYSNSIYYTTPSTLKTISTTNNSLLMTKAYDKINKLIIFDDINLIHRKYSNIEYLTLYTKNYNVFLSDLIDLSKLKHSDIYDNVNCQTFLEILNRTSNISSLEFGYDHSLLSITHHVQSVSILNKKKIKKLEC</sequence>
<keyword evidence="3" id="KW-1185">Reference proteome</keyword>
<dbReference type="Proteomes" id="UP000681722">
    <property type="component" value="Unassembled WGS sequence"/>
</dbReference>